<comment type="cofactor">
    <cofactor evidence="5">
        <name>Ca(2+)</name>
        <dbReference type="ChEBI" id="CHEBI:29108"/>
    </cofactor>
    <text evidence="5">Binds 1 Ca(2+) ion per dimer.</text>
</comment>
<organism evidence="8 9">
    <name type="scientific">Leucobacter tardus</name>
    <dbReference type="NCBI Taxonomy" id="501483"/>
    <lineage>
        <taxon>Bacteria</taxon>
        <taxon>Bacillati</taxon>
        <taxon>Actinomycetota</taxon>
        <taxon>Actinomycetes</taxon>
        <taxon>Micrococcales</taxon>
        <taxon>Microbacteriaceae</taxon>
        <taxon>Leucobacter</taxon>
    </lineage>
</organism>
<dbReference type="InterPro" id="IPR023343">
    <property type="entry name" value="Penicillin_amidase_dom1"/>
</dbReference>
<feature type="active site" description="Nucleophile" evidence="4">
    <location>
        <position position="317"/>
    </location>
</feature>
<dbReference type="PANTHER" id="PTHR34218:SF4">
    <property type="entry name" value="ACYL-HOMOSERINE LACTONE ACYLASE QUIP"/>
    <property type="match status" value="1"/>
</dbReference>
<keyword evidence="2" id="KW-0378">Hydrolase</keyword>
<evidence type="ECO:0000256" key="6">
    <source>
        <dbReference type="SAM" id="MobiDB-lite"/>
    </source>
</evidence>
<accession>A0A939QKI9</accession>
<evidence type="ECO:0000256" key="5">
    <source>
        <dbReference type="PIRSR" id="PIRSR001227-2"/>
    </source>
</evidence>
<evidence type="ECO:0000256" key="2">
    <source>
        <dbReference type="ARBA" id="ARBA00022801"/>
    </source>
</evidence>
<keyword evidence="5" id="KW-0106">Calcium</keyword>
<feature type="compositionally biased region" description="Low complexity" evidence="6">
    <location>
        <begin position="278"/>
        <end position="288"/>
    </location>
</feature>
<dbReference type="InterPro" id="IPR029055">
    <property type="entry name" value="Ntn_hydrolases_N"/>
</dbReference>
<keyword evidence="7" id="KW-0812">Transmembrane</keyword>
<dbReference type="GO" id="GO:0016811">
    <property type="term" value="F:hydrolase activity, acting on carbon-nitrogen (but not peptide) bonds, in linear amides"/>
    <property type="evidence" value="ECO:0007669"/>
    <property type="project" value="InterPro"/>
</dbReference>
<dbReference type="GO" id="GO:0046872">
    <property type="term" value="F:metal ion binding"/>
    <property type="evidence" value="ECO:0007669"/>
    <property type="project" value="UniProtKB-KW"/>
</dbReference>
<evidence type="ECO:0000256" key="3">
    <source>
        <dbReference type="ARBA" id="ARBA00023145"/>
    </source>
</evidence>
<dbReference type="InterPro" id="IPR043147">
    <property type="entry name" value="Penicillin_amidase_A-knob"/>
</dbReference>
<dbReference type="SUPFAM" id="SSF56235">
    <property type="entry name" value="N-terminal nucleophile aminohydrolases (Ntn hydrolases)"/>
    <property type="match status" value="1"/>
</dbReference>
<name>A0A939QKI9_9MICO</name>
<feature type="binding site" evidence="5">
    <location>
        <position position="395"/>
    </location>
    <ligand>
        <name>Ca(2+)</name>
        <dbReference type="ChEBI" id="CHEBI:29108"/>
    </ligand>
</feature>
<dbReference type="Gene3D" id="2.30.120.10">
    <property type="match status" value="1"/>
</dbReference>
<evidence type="ECO:0000313" key="9">
    <source>
        <dbReference type="Proteomes" id="UP000668403"/>
    </source>
</evidence>
<reference evidence="8" key="1">
    <citation type="submission" date="2021-03" db="EMBL/GenBank/DDBJ databases">
        <title>Leucobacter chromiisoli sp. nov., isolated from chromium-containing soil of chemical plant.</title>
        <authorList>
            <person name="Xu Z."/>
        </authorList>
    </citation>
    <scope>NUCLEOTIDE SEQUENCE</scope>
    <source>
        <strain evidence="8">K 70/01</strain>
    </source>
</reference>
<dbReference type="EMBL" id="JAGFBF010000005">
    <property type="protein sequence ID" value="MBO2990409.1"/>
    <property type="molecule type" value="Genomic_DNA"/>
</dbReference>
<dbReference type="Gene3D" id="3.60.20.10">
    <property type="entry name" value="Glutamine Phosphoribosylpyrophosphate, subunit 1, domain 1"/>
    <property type="match status" value="1"/>
</dbReference>
<feature type="region of interest" description="Disordered" evidence="6">
    <location>
        <begin position="1"/>
        <end position="21"/>
    </location>
</feature>
<dbReference type="Gene3D" id="1.10.1400.10">
    <property type="match status" value="1"/>
</dbReference>
<feature type="transmembrane region" description="Helical" evidence="7">
    <location>
        <begin position="27"/>
        <end position="51"/>
    </location>
</feature>
<dbReference type="PIRSF" id="PIRSF001227">
    <property type="entry name" value="Pen_acylase"/>
    <property type="match status" value="1"/>
</dbReference>
<comment type="caution">
    <text evidence="8">The sequence shown here is derived from an EMBL/GenBank/DDBJ whole genome shotgun (WGS) entry which is preliminary data.</text>
</comment>
<dbReference type="GO" id="GO:0017000">
    <property type="term" value="P:antibiotic biosynthetic process"/>
    <property type="evidence" value="ECO:0007669"/>
    <property type="project" value="InterPro"/>
</dbReference>
<evidence type="ECO:0000256" key="4">
    <source>
        <dbReference type="PIRSR" id="PIRSR001227-1"/>
    </source>
</evidence>
<dbReference type="CDD" id="cd03747">
    <property type="entry name" value="Ntn_PGA_like"/>
    <property type="match status" value="1"/>
</dbReference>
<keyword evidence="9" id="KW-1185">Reference proteome</keyword>
<evidence type="ECO:0000313" key="8">
    <source>
        <dbReference type="EMBL" id="MBO2990409.1"/>
    </source>
</evidence>
<evidence type="ECO:0000256" key="1">
    <source>
        <dbReference type="ARBA" id="ARBA00006586"/>
    </source>
</evidence>
<feature type="binding site" evidence="5">
    <location>
        <position position="217"/>
    </location>
    <ligand>
        <name>Ca(2+)</name>
        <dbReference type="ChEBI" id="CHEBI:29108"/>
    </ligand>
</feature>
<dbReference type="Proteomes" id="UP000668403">
    <property type="component" value="Unassembled WGS sequence"/>
</dbReference>
<gene>
    <name evidence="8" type="ORF">J4H85_10435</name>
</gene>
<feature type="region of interest" description="Disordered" evidence="6">
    <location>
        <begin position="278"/>
        <end position="300"/>
    </location>
</feature>
<protein>
    <submittedName>
        <fullName evidence="8">Penicillin acylase family protein</fullName>
    </submittedName>
</protein>
<sequence>MTQTTPIAAAPRADSRPHPGRSRVGRALTWVLAVIVALALGLSAVIAWSFVRPFPQTRGEIPAAGLEAAVLVQRDAQGVPTITAETSHDLFFAQGFTHAGDRFWEMDFRRHLTSARLSELFGESQVDTDKFLRTLGWRQVAEAEVAALPPETLAFYQAYADGVNAYLADRSGGGLSLEYTVLGLQNPGYEPEPWTPADSVAWFKAMAWDLRTNIEDETDRAILAQTLPLEQLEELYPEYPFDEHPVVVDRDWNGDGMSANRDVEGTTTADTVAFTTASASETSAAATEHPADPADPADPAVSERLSRLLATGEGVGSNSWVVSGEHTASGMPLLADDPHLGAELPSVWNQQQLRCAPVSDACPFDVAGFSFSGVPGIAIGHNQDIAWGFTNLSTDVADLYVERIDGDTSWRDGERVPIESREETLAVAGSDDVTFEVRETVHGPIVSGLTPDFTSIAEDPPVDAGALPGEHALSLRWTALEPGRTAEAIFSLNLASDFDEFRVAASQFDVPAQSLIYADTSGNIGYQAPGKLPIRGEGDGWLPQPGWDSAYDWQGYIPFADLPTDLNPESGVIVTANHAIASDDYPYFLTRDWNSGFRGDRITELLEERIAAGPVTADDMREIQMDNRFPVAPALQEAIGDLDAAEVRRAADADAGTVDAALALLDDWNGRNDADSAAAAYANVLWERVTALLLSGDTTIPRGDQSLLFLMFEEQLADPESTWWRDEDSGTTGRDAVLAVAAGQAVDELVALQGDDPAQWDWGDLHAITLTHGTFGTSGIGLVEGLFNRGPIPVGGGDGVVNATGWSLGDGYATQTVPSFRTVMDPGDWDSSTWHHLTGASGHAFHPHYTDQAEDWAVGRQVPWAYSPDAVNTAAQDALRLVPARE</sequence>
<dbReference type="Pfam" id="PF01804">
    <property type="entry name" value="Penicil_amidase"/>
    <property type="match status" value="1"/>
</dbReference>
<evidence type="ECO:0000256" key="7">
    <source>
        <dbReference type="SAM" id="Phobius"/>
    </source>
</evidence>
<keyword evidence="7" id="KW-0472">Membrane</keyword>
<comment type="similarity">
    <text evidence="1">Belongs to the peptidase S45 family.</text>
</comment>
<dbReference type="InterPro" id="IPR014395">
    <property type="entry name" value="Pen/GL7ACA/AHL_acylase"/>
</dbReference>
<dbReference type="PANTHER" id="PTHR34218">
    <property type="entry name" value="PEPTIDASE S45 PENICILLIN AMIDASE"/>
    <property type="match status" value="1"/>
</dbReference>
<dbReference type="InterPro" id="IPR043146">
    <property type="entry name" value="Penicillin_amidase_N_B-knob"/>
</dbReference>
<keyword evidence="3" id="KW-0865">Zymogen</keyword>
<keyword evidence="5" id="KW-0479">Metal-binding</keyword>
<dbReference type="Gene3D" id="1.10.439.10">
    <property type="entry name" value="Penicillin Amidohydrolase, domain 1"/>
    <property type="match status" value="1"/>
</dbReference>
<keyword evidence="7" id="KW-1133">Transmembrane helix</keyword>
<dbReference type="RefSeq" id="WP_208239363.1">
    <property type="nucleotide sequence ID" value="NZ_BAAAQU010000002.1"/>
</dbReference>
<dbReference type="InterPro" id="IPR002692">
    <property type="entry name" value="S45"/>
</dbReference>
<feature type="binding site" evidence="5">
    <location>
        <position position="398"/>
    </location>
    <ligand>
        <name>Ca(2+)</name>
        <dbReference type="ChEBI" id="CHEBI:29108"/>
    </ligand>
</feature>
<proteinExistence type="inferred from homology"/>
<dbReference type="AlphaFoldDB" id="A0A939QKI9"/>